<reference evidence="1 2" key="1">
    <citation type="submission" date="2023-06" db="EMBL/GenBank/DDBJ databases">
        <title>Actinomycetospora Odt1-22.</title>
        <authorList>
            <person name="Supong K."/>
        </authorList>
    </citation>
    <scope>NUCLEOTIDE SEQUENCE [LARGE SCALE GENOMIC DNA]</scope>
    <source>
        <strain evidence="1 2">Odt1-22</strain>
    </source>
</reference>
<dbReference type="Gene3D" id="1.10.287.1060">
    <property type="entry name" value="ESAT-6-like"/>
    <property type="match status" value="1"/>
</dbReference>
<evidence type="ECO:0000313" key="1">
    <source>
        <dbReference type="EMBL" id="MDL5160143.1"/>
    </source>
</evidence>
<organism evidence="1 2">
    <name type="scientific">Actinomycetospora termitidis</name>
    <dbReference type="NCBI Taxonomy" id="3053470"/>
    <lineage>
        <taxon>Bacteria</taxon>
        <taxon>Bacillati</taxon>
        <taxon>Actinomycetota</taxon>
        <taxon>Actinomycetes</taxon>
        <taxon>Pseudonocardiales</taxon>
        <taxon>Pseudonocardiaceae</taxon>
        <taxon>Actinomycetospora</taxon>
    </lineage>
</organism>
<sequence>MAGGFGTRPEDLEAAAARFDEAARIAADACASLRSSLSGLGDVAGDDEQGRTFAARYDPKAAEGMTAIEQEATGLGALGGALRSTAADYRAGEGGAAAGFGPR</sequence>
<dbReference type="Proteomes" id="UP001231924">
    <property type="component" value="Unassembled WGS sequence"/>
</dbReference>
<dbReference type="RefSeq" id="WP_286056748.1">
    <property type="nucleotide sequence ID" value="NZ_JASVWF010000009.1"/>
</dbReference>
<evidence type="ECO:0000313" key="2">
    <source>
        <dbReference type="Proteomes" id="UP001231924"/>
    </source>
</evidence>
<name>A0ABT7MHI4_9PSEU</name>
<protein>
    <submittedName>
        <fullName evidence="1">Uncharacterized protein</fullName>
    </submittedName>
</protein>
<gene>
    <name evidence="1" type="ORF">QRT03_29525</name>
</gene>
<dbReference type="EMBL" id="JASVWF010000009">
    <property type="protein sequence ID" value="MDL5160143.1"/>
    <property type="molecule type" value="Genomic_DNA"/>
</dbReference>
<proteinExistence type="predicted"/>
<keyword evidence="2" id="KW-1185">Reference proteome</keyword>
<accession>A0ABT7MHI4</accession>
<comment type="caution">
    <text evidence="1">The sequence shown here is derived from an EMBL/GenBank/DDBJ whole genome shotgun (WGS) entry which is preliminary data.</text>
</comment>